<dbReference type="Proteomes" id="UP000029223">
    <property type="component" value="Unassembled WGS sequence"/>
</dbReference>
<reference evidence="2" key="1">
    <citation type="submission" date="2014-09" db="EMBL/GenBank/DDBJ databases">
        <title>Vibrio variabilis JCM 19239. (C206) whole genome shotgun sequence.</title>
        <authorList>
            <person name="Sawabe T."/>
            <person name="Meirelles P."/>
            <person name="Nakanishi M."/>
            <person name="Sayaka M."/>
            <person name="Hattori M."/>
            <person name="Ohkuma M."/>
        </authorList>
    </citation>
    <scope>NUCLEOTIDE SEQUENCE [LARGE SCALE GENOMIC DNA]</scope>
    <source>
        <strain evidence="2">JCM 19239</strain>
    </source>
</reference>
<protein>
    <submittedName>
        <fullName evidence="1">Uncharacterized protein</fullName>
    </submittedName>
</protein>
<proteinExistence type="predicted"/>
<accession>A0ABQ0J4A9</accession>
<organism evidence="1 2">
    <name type="scientific">Vibrio variabilis</name>
    <dbReference type="NCBI Taxonomy" id="990271"/>
    <lineage>
        <taxon>Bacteria</taxon>
        <taxon>Pseudomonadati</taxon>
        <taxon>Pseudomonadota</taxon>
        <taxon>Gammaproteobacteria</taxon>
        <taxon>Vibrionales</taxon>
        <taxon>Vibrionaceae</taxon>
        <taxon>Vibrio</taxon>
    </lineage>
</organism>
<gene>
    <name evidence="1" type="ORF">JCM19239_7565</name>
</gene>
<comment type="caution">
    <text evidence="1">The sequence shown here is derived from an EMBL/GenBank/DDBJ whole genome shotgun (WGS) entry which is preliminary data.</text>
</comment>
<name>A0ABQ0J4A9_9VIBR</name>
<dbReference type="EMBL" id="BBMS01000001">
    <property type="protein sequence ID" value="GAL23611.1"/>
    <property type="molecule type" value="Genomic_DNA"/>
</dbReference>
<reference evidence="2" key="2">
    <citation type="submission" date="2014-09" db="EMBL/GenBank/DDBJ databases">
        <authorList>
            <consortium name="NBRP consortium"/>
            <person name="Sawabe T."/>
            <person name="Meirelles P."/>
            <person name="Nakanishi M."/>
            <person name="Sayaka M."/>
            <person name="Hattori M."/>
            <person name="Ohkuma M."/>
        </authorList>
    </citation>
    <scope>NUCLEOTIDE SEQUENCE [LARGE SCALE GENOMIC DNA]</scope>
    <source>
        <strain evidence="2">JCM 19239</strain>
    </source>
</reference>
<evidence type="ECO:0000313" key="2">
    <source>
        <dbReference type="Proteomes" id="UP000029223"/>
    </source>
</evidence>
<keyword evidence="2" id="KW-1185">Reference proteome</keyword>
<sequence length="40" mass="4613">MRIKVSIIAVAMGSSLLNWIEKGWCLQRAKARKIVVWDKL</sequence>
<evidence type="ECO:0000313" key="1">
    <source>
        <dbReference type="EMBL" id="GAL23611.1"/>
    </source>
</evidence>